<dbReference type="GO" id="GO:0015658">
    <property type="term" value="F:branched-chain amino acid transmembrane transporter activity"/>
    <property type="evidence" value="ECO:0007669"/>
    <property type="project" value="TreeGrafter"/>
</dbReference>
<evidence type="ECO:0000256" key="5">
    <source>
        <dbReference type="ARBA" id="ARBA00022970"/>
    </source>
</evidence>
<dbReference type="InterPro" id="IPR003593">
    <property type="entry name" value="AAA+_ATPase"/>
</dbReference>
<keyword evidence="3" id="KW-0547">Nucleotide-binding</keyword>
<keyword evidence="2" id="KW-0813">Transport</keyword>
<evidence type="ECO:0000259" key="6">
    <source>
        <dbReference type="PROSITE" id="PS50893"/>
    </source>
</evidence>
<dbReference type="Proteomes" id="UP000199516">
    <property type="component" value="Unassembled WGS sequence"/>
</dbReference>
<name>A0A1I2F2F4_9BACI</name>
<dbReference type="InterPro" id="IPR027417">
    <property type="entry name" value="P-loop_NTPase"/>
</dbReference>
<dbReference type="Gene3D" id="3.40.50.300">
    <property type="entry name" value="P-loop containing nucleotide triphosphate hydrolases"/>
    <property type="match status" value="1"/>
</dbReference>
<dbReference type="EMBL" id="FONT01000008">
    <property type="protein sequence ID" value="SFE98690.1"/>
    <property type="molecule type" value="Genomic_DNA"/>
</dbReference>
<reference evidence="7 8" key="1">
    <citation type="submission" date="2016-10" db="EMBL/GenBank/DDBJ databases">
        <authorList>
            <person name="de Groot N.N."/>
        </authorList>
    </citation>
    <scope>NUCLEOTIDE SEQUENCE [LARGE SCALE GENOMIC DNA]</scope>
    <source>
        <strain evidence="7 8">DSM 23995</strain>
    </source>
</reference>
<dbReference type="SMART" id="SM00382">
    <property type="entry name" value="AAA"/>
    <property type="match status" value="1"/>
</dbReference>
<keyword evidence="5" id="KW-0029">Amino-acid transport</keyword>
<dbReference type="STRING" id="930128.SAMN05192532_10816"/>
<organism evidence="7 8">
    <name type="scientific">Alteribacillus iranensis</name>
    <dbReference type="NCBI Taxonomy" id="930128"/>
    <lineage>
        <taxon>Bacteria</taxon>
        <taxon>Bacillati</taxon>
        <taxon>Bacillota</taxon>
        <taxon>Bacilli</taxon>
        <taxon>Bacillales</taxon>
        <taxon>Bacillaceae</taxon>
        <taxon>Alteribacillus</taxon>
    </lineage>
</organism>
<gene>
    <name evidence="7" type="ORF">SAMN05192532_10816</name>
</gene>
<dbReference type="AlphaFoldDB" id="A0A1I2F2F4"/>
<dbReference type="PROSITE" id="PS50893">
    <property type="entry name" value="ABC_TRANSPORTER_2"/>
    <property type="match status" value="1"/>
</dbReference>
<dbReference type="InterPro" id="IPR003439">
    <property type="entry name" value="ABC_transporter-like_ATP-bd"/>
</dbReference>
<dbReference type="RefSeq" id="WP_091663419.1">
    <property type="nucleotide sequence ID" value="NZ_FONT01000008.1"/>
</dbReference>
<feature type="domain" description="ABC transporter" evidence="6">
    <location>
        <begin position="2"/>
        <end position="234"/>
    </location>
</feature>
<evidence type="ECO:0000256" key="3">
    <source>
        <dbReference type="ARBA" id="ARBA00022741"/>
    </source>
</evidence>
<dbReference type="GO" id="GO:0016887">
    <property type="term" value="F:ATP hydrolysis activity"/>
    <property type="evidence" value="ECO:0007669"/>
    <property type="project" value="InterPro"/>
</dbReference>
<dbReference type="CDD" id="cd03224">
    <property type="entry name" value="ABC_TM1139_LivF_branched"/>
    <property type="match status" value="1"/>
</dbReference>
<dbReference type="Pfam" id="PF00005">
    <property type="entry name" value="ABC_tran"/>
    <property type="match status" value="1"/>
</dbReference>
<comment type="similarity">
    <text evidence="1">Belongs to the ABC transporter superfamily.</text>
</comment>
<proteinExistence type="inferred from homology"/>
<dbReference type="SUPFAM" id="SSF52540">
    <property type="entry name" value="P-loop containing nucleoside triphosphate hydrolases"/>
    <property type="match status" value="1"/>
</dbReference>
<protein>
    <submittedName>
        <fullName evidence="7">Amino acid/amide ABC transporter ATP-binding protein 2, HAAT family</fullName>
    </submittedName>
</protein>
<dbReference type="OrthoDB" id="9776369at2"/>
<dbReference type="InterPro" id="IPR052156">
    <property type="entry name" value="BCAA_Transport_ATP-bd_LivF"/>
</dbReference>
<accession>A0A1I2F2F4</accession>
<sequence length="234" mass="25589">MIELEEVHTYYGNSHILHGVSLAVDRGQCMALIGRNGAGKTTTIHSISGLVQPEKGSIHFDGQSLNGRPPHSISQSGIGLVPQGRRIFSSLSVEENLLIAERDQANKEGKRWTKEEIYSMFPILRERANNMGNQLSGGQQQMLAIGRALLTNPSFLLMDEPSEGLAPVIIEQIKNIILELKSKGLSMLVVEQNLELACAIADHVAVMNKGVVVWEGTPDQLLSEEEVLHTHLGV</sequence>
<dbReference type="PROSITE" id="PS00211">
    <property type="entry name" value="ABC_TRANSPORTER_1"/>
    <property type="match status" value="1"/>
</dbReference>
<dbReference type="GO" id="GO:0015807">
    <property type="term" value="P:L-amino acid transport"/>
    <property type="evidence" value="ECO:0007669"/>
    <property type="project" value="TreeGrafter"/>
</dbReference>
<evidence type="ECO:0000256" key="4">
    <source>
        <dbReference type="ARBA" id="ARBA00022840"/>
    </source>
</evidence>
<dbReference type="InterPro" id="IPR017871">
    <property type="entry name" value="ABC_transporter-like_CS"/>
</dbReference>
<dbReference type="PANTHER" id="PTHR43820:SF2">
    <property type="entry name" value="ABC TRANSPORTER ATP-BINDING PROTEIN"/>
    <property type="match status" value="1"/>
</dbReference>
<dbReference type="GO" id="GO:0005524">
    <property type="term" value="F:ATP binding"/>
    <property type="evidence" value="ECO:0007669"/>
    <property type="project" value="UniProtKB-KW"/>
</dbReference>
<evidence type="ECO:0000313" key="8">
    <source>
        <dbReference type="Proteomes" id="UP000199516"/>
    </source>
</evidence>
<evidence type="ECO:0000256" key="2">
    <source>
        <dbReference type="ARBA" id="ARBA00022448"/>
    </source>
</evidence>
<evidence type="ECO:0000256" key="1">
    <source>
        <dbReference type="ARBA" id="ARBA00005417"/>
    </source>
</evidence>
<evidence type="ECO:0000313" key="7">
    <source>
        <dbReference type="EMBL" id="SFE98690.1"/>
    </source>
</evidence>
<keyword evidence="4 7" id="KW-0067">ATP-binding</keyword>
<dbReference type="PANTHER" id="PTHR43820">
    <property type="entry name" value="HIGH-AFFINITY BRANCHED-CHAIN AMINO ACID TRANSPORT ATP-BINDING PROTEIN LIVF"/>
    <property type="match status" value="1"/>
</dbReference>
<keyword evidence="8" id="KW-1185">Reference proteome</keyword>